<evidence type="ECO:0000313" key="2">
    <source>
        <dbReference type="Proteomes" id="UP001469553"/>
    </source>
</evidence>
<proteinExistence type="predicted"/>
<protein>
    <submittedName>
        <fullName evidence="1">Uncharacterized protein</fullName>
    </submittedName>
</protein>
<reference evidence="1 2" key="1">
    <citation type="submission" date="2021-06" db="EMBL/GenBank/DDBJ databases">
        <authorList>
            <person name="Palmer J.M."/>
        </authorList>
    </citation>
    <scope>NUCLEOTIDE SEQUENCE [LARGE SCALE GENOMIC DNA]</scope>
    <source>
        <strain evidence="1 2">AS_MEX2019</strain>
        <tissue evidence="1">Muscle</tissue>
    </source>
</reference>
<gene>
    <name evidence="1" type="ORF">AMECASPLE_021176</name>
</gene>
<keyword evidence="2" id="KW-1185">Reference proteome</keyword>
<accession>A0ABV0ZCN4</accession>
<dbReference type="EMBL" id="JAHRIP010058241">
    <property type="protein sequence ID" value="MEQ2303865.1"/>
    <property type="molecule type" value="Genomic_DNA"/>
</dbReference>
<comment type="caution">
    <text evidence="1">The sequence shown here is derived from an EMBL/GenBank/DDBJ whole genome shotgun (WGS) entry which is preliminary data.</text>
</comment>
<evidence type="ECO:0000313" key="1">
    <source>
        <dbReference type="EMBL" id="MEQ2303865.1"/>
    </source>
</evidence>
<sequence length="205" mass="22552">MHSGAIRLWSEHELAPATELQLQKTYISLDLTSHCCQNPWCDLPAANQFYHQVRFSGGAGAAQVQLIRLISWAVYEEAVPALRCLSVLPLRCITSGSDGVDQRLGVNQFEPIPGLNLWTDSSVSLQLSKSCPPSQHFLFGPSQPPRRVKLTTLSHTPGFLTVLPGGFTRAYLQRIPLPFPDSQDYLLKINICLDLSVSGCSLHVG</sequence>
<organism evidence="1 2">
    <name type="scientific">Ameca splendens</name>
    <dbReference type="NCBI Taxonomy" id="208324"/>
    <lineage>
        <taxon>Eukaryota</taxon>
        <taxon>Metazoa</taxon>
        <taxon>Chordata</taxon>
        <taxon>Craniata</taxon>
        <taxon>Vertebrata</taxon>
        <taxon>Euteleostomi</taxon>
        <taxon>Actinopterygii</taxon>
        <taxon>Neopterygii</taxon>
        <taxon>Teleostei</taxon>
        <taxon>Neoteleostei</taxon>
        <taxon>Acanthomorphata</taxon>
        <taxon>Ovalentaria</taxon>
        <taxon>Atherinomorphae</taxon>
        <taxon>Cyprinodontiformes</taxon>
        <taxon>Goodeidae</taxon>
        <taxon>Ameca</taxon>
    </lineage>
</organism>
<dbReference type="Proteomes" id="UP001469553">
    <property type="component" value="Unassembled WGS sequence"/>
</dbReference>
<name>A0ABV0ZCN4_9TELE</name>